<dbReference type="SUPFAM" id="SSF52540">
    <property type="entry name" value="P-loop containing nucleoside triphosphate hydrolases"/>
    <property type="match status" value="1"/>
</dbReference>
<dbReference type="EMBL" id="BOPG01000045">
    <property type="protein sequence ID" value="GIJ59172.1"/>
    <property type="molecule type" value="Genomic_DNA"/>
</dbReference>
<name>A0A8J4E4R6_9ACTN</name>
<evidence type="ECO:0008006" key="3">
    <source>
        <dbReference type="Google" id="ProtNLM"/>
    </source>
</evidence>
<dbReference type="Gene3D" id="3.40.50.300">
    <property type="entry name" value="P-loop containing nucleotide triphosphate hydrolases"/>
    <property type="match status" value="1"/>
</dbReference>
<dbReference type="RefSeq" id="WP_204000957.1">
    <property type="nucleotide sequence ID" value="NZ_BOPG01000045.1"/>
</dbReference>
<gene>
    <name evidence="1" type="ORF">Vau01_066880</name>
</gene>
<dbReference type="InterPro" id="IPR027417">
    <property type="entry name" value="P-loop_NTPase"/>
</dbReference>
<accession>A0A8J4E4R6</accession>
<sequence length="188" mass="20272">MMWTITVVCGASGVGKSSVARPLAARFGVPLIEADDIVTALTALTTPATHPVLHRWHTDPTARTWEPERIVEHTLAVAAELAPGFRAVVADHLEFRAPAVIEGDYLTPDLVTGLDGARAVVMDESDEDRIVDNFRRREPAAGEQRIRARVSALFNARLVALAAHAGVPVVASRPFGDAVDRVDRALRS</sequence>
<evidence type="ECO:0000313" key="2">
    <source>
        <dbReference type="Proteomes" id="UP000612585"/>
    </source>
</evidence>
<comment type="caution">
    <text evidence="1">The sequence shown here is derived from an EMBL/GenBank/DDBJ whole genome shotgun (WGS) entry which is preliminary data.</text>
</comment>
<dbReference type="AlphaFoldDB" id="A0A8J4E4R6"/>
<keyword evidence="2" id="KW-1185">Reference proteome</keyword>
<protein>
    <recommendedName>
        <fullName evidence="3">AAA domain-containing protein</fullName>
    </recommendedName>
</protein>
<dbReference type="Proteomes" id="UP000612585">
    <property type="component" value="Unassembled WGS sequence"/>
</dbReference>
<evidence type="ECO:0000313" key="1">
    <source>
        <dbReference type="EMBL" id="GIJ59172.1"/>
    </source>
</evidence>
<organism evidence="1 2">
    <name type="scientific">Virgisporangium aurantiacum</name>
    <dbReference type="NCBI Taxonomy" id="175570"/>
    <lineage>
        <taxon>Bacteria</taxon>
        <taxon>Bacillati</taxon>
        <taxon>Actinomycetota</taxon>
        <taxon>Actinomycetes</taxon>
        <taxon>Micromonosporales</taxon>
        <taxon>Micromonosporaceae</taxon>
        <taxon>Virgisporangium</taxon>
    </lineage>
</organism>
<dbReference type="Pfam" id="PF13671">
    <property type="entry name" value="AAA_33"/>
    <property type="match status" value="1"/>
</dbReference>
<reference evidence="1" key="1">
    <citation type="submission" date="2021-01" db="EMBL/GenBank/DDBJ databases">
        <title>Whole genome shotgun sequence of Virgisporangium aurantiacum NBRC 16421.</title>
        <authorList>
            <person name="Komaki H."/>
            <person name="Tamura T."/>
        </authorList>
    </citation>
    <scope>NUCLEOTIDE SEQUENCE</scope>
    <source>
        <strain evidence="1">NBRC 16421</strain>
    </source>
</reference>
<proteinExistence type="predicted"/>